<name>A0A3Q0H9M4_ALLSI</name>
<feature type="coiled-coil region" evidence="1">
    <location>
        <begin position="33"/>
        <end position="67"/>
    </location>
</feature>
<dbReference type="InParanoid" id="A0A3Q0H9M4"/>
<keyword evidence="3" id="KW-1185">Reference proteome</keyword>
<reference evidence="4" key="1">
    <citation type="submission" date="2025-08" db="UniProtKB">
        <authorList>
            <consortium name="RefSeq"/>
        </authorList>
    </citation>
    <scope>IDENTIFICATION</scope>
</reference>
<dbReference type="KEGG" id="asn:112551537"/>
<organism evidence="3 4">
    <name type="scientific">Alligator sinensis</name>
    <name type="common">Chinese alligator</name>
    <dbReference type="NCBI Taxonomy" id="38654"/>
    <lineage>
        <taxon>Eukaryota</taxon>
        <taxon>Metazoa</taxon>
        <taxon>Chordata</taxon>
        <taxon>Craniata</taxon>
        <taxon>Vertebrata</taxon>
        <taxon>Euteleostomi</taxon>
        <taxon>Archelosauria</taxon>
        <taxon>Archosauria</taxon>
        <taxon>Crocodylia</taxon>
        <taxon>Alligatoridae</taxon>
        <taxon>Alligatorinae</taxon>
        <taxon>Alligator</taxon>
    </lineage>
</organism>
<keyword evidence="1" id="KW-0175">Coiled coil</keyword>
<sequence>MLDFFTNASLLQETASQYMGNTQHFSEQRQDQQRKIQAEIKHIKNENQKLKEEQLEQEMMAEQLTLEARLPPPPWLLTPISLPPFQTSCSDPSGRERQRRGGPVRLSQIQLPAGSEAQLAPQPPPRRPKQTHRPVWVRAPLLVHPPYPREEGEDMGAGDVPRGKSQPLHTKTLRHWQKLPRLAVQGMGLDRSPQSRVQLEAPGMRAVPQRNPEPCTPRRGLGRPINWPCPGLKPFAPQALILKIAGLRATPNMSVWGMSLP</sequence>
<accession>A0A3Q0H9M4</accession>
<evidence type="ECO:0000256" key="2">
    <source>
        <dbReference type="SAM" id="MobiDB-lite"/>
    </source>
</evidence>
<feature type="region of interest" description="Disordered" evidence="2">
    <location>
        <begin position="81"/>
        <end position="140"/>
    </location>
</feature>
<gene>
    <name evidence="4" type="primary">LOC112551537</name>
</gene>
<feature type="region of interest" description="Disordered" evidence="2">
    <location>
        <begin position="146"/>
        <end position="165"/>
    </location>
</feature>
<evidence type="ECO:0000313" key="4">
    <source>
        <dbReference type="RefSeq" id="XP_025068761.1"/>
    </source>
</evidence>
<dbReference type="Proteomes" id="UP000189705">
    <property type="component" value="Unplaced"/>
</dbReference>
<evidence type="ECO:0000313" key="3">
    <source>
        <dbReference type="Proteomes" id="UP000189705"/>
    </source>
</evidence>
<dbReference type="AlphaFoldDB" id="A0A3Q0H9M4"/>
<proteinExistence type="predicted"/>
<evidence type="ECO:0000256" key="1">
    <source>
        <dbReference type="SAM" id="Coils"/>
    </source>
</evidence>
<protein>
    <submittedName>
        <fullName evidence="4">Uncharacterized protein LOC112551537</fullName>
    </submittedName>
</protein>
<dbReference type="RefSeq" id="XP_025068761.1">
    <property type="nucleotide sequence ID" value="XM_025212976.1"/>
</dbReference>
<dbReference type="GeneID" id="112551537"/>